<dbReference type="PROSITE" id="PS50132">
    <property type="entry name" value="RGS"/>
    <property type="match status" value="1"/>
</dbReference>
<gene>
    <name evidence="3" type="ORF">CTAYLR_008459</name>
</gene>
<protein>
    <recommendedName>
        <fullName evidence="2">RGS domain-containing protein</fullName>
    </recommendedName>
</protein>
<dbReference type="AlphaFoldDB" id="A0AAD7UBY3"/>
<feature type="compositionally biased region" description="Low complexity" evidence="1">
    <location>
        <begin position="678"/>
        <end position="692"/>
    </location>
</feature>
<sequence length="692" mass="76853">MDRSSSSSTWEKSLVIEARAPCGLGEEVGVRLPGGGIVRVVSPVSEGNRFRVVVSESSHEDYEASALSLLERELEESEESSSEEEEVESTLSLESILHRWAPYLLDFLPATDARLALVYLECEQHKRLSGSSVEEMRKVLAEHATSVYETYVAPGAPKLCDVSRGVASRLAKSRDRRDSLAELGAAVLGALREKHAADFVRSESYRKLLRDAASPRSLEVRAPRLVDVPGDSTLRRFFAAETTDPAAVRAWCRAWSLVRVLKKPHGVFASQVRAELRGAAHKLLARPPIAFSKSLSDRLSALFRRERNFDANSAITMYAAVFADVEAELREVVERVWTSFLESRRYAAYACAERPSDLDVAVAKATTRSRDWWNPVFAWCSEKGTCERLADTGLERHDLLLVVDSRALGGDDGFSSEGSGDNRSESDDDVSGALLTLCDERDVPSLVVALLLEIPVTIRGKKKLKAARRLRAIADSLPFRRARMRSEGDTCLVFDDADPLILDLDSRSFEKTTFSKPISSLPAARCLSRAIRNRQFKTLQAIDVAADDTTWRRPLDVYDGPPHDDASLVDAFEGFVESLFLDPIRLFATRATDHHHVVTFRLAEFRVLVLEKEPSSSSQHLLPLYHALFTSRRFADAMVDSCFWPGPSFLQRKWAQRRPAGGVEVPPHEEGEDEEEPSIPSALSAPSLLSSN</sequence>
<feature type="domain" description="RGS" evidence="2">
    <location>
        <begin position="118"/>
        <end position="209"/>
    </location>
</feature>
<reference evidence="3" key="1">
    <citation type="submission" date="2023-01" db="EMBL/GenBank/DDBJ databases">
        <title>Metagenome sequencing of chrysophaentin producing Chrysophaeum taylorii.</title>
        <authorList>
            <person name="Davison J."/>
            <person name="Bewley C."/>
        </authorList>
    </citation>
    <scope>NUCLEOTIDE SEQUENCE</scope>
    <source>
        <strain evidence="3">NIES-1699</strain>
    </source>
</reference>
<dbReference type="SUPFAM" id="SSF48097">
    <property type="entry name" value="Regulator of G-protein signaling, RGS"/>
    <property type="match status" value="1"/>
</dbReference>
<dbReference type="SMART" id="SM00315">
    <property type="entry name" value="RGS"/>
    <property type="match status" value="1"/>
</dbReference>
<accession>A0AAD7UBY3</accession>
<comment type="caution">
    <text evidence="3">The sequence shown here is derived from an EMBL/GenBank/DDBJ whole genome shotgun (WGS) entry which is preliminary data.</text>
</comment>
<name>A0AAD7UBY3_9STRA</name>
<evidence type="ECO:0000259" key="2">
    <source>
        <dbReference type="PROSITE" id="PS50132"/>
    </source>
</evidence>
<dbReference type="InterPro" id="IPR044926">
    <property type="entry name" value="RGS_subdomain_2"/>
</dbReference>
<dbReference type="Gene3D" id="1.10.167.10">
    <property type="entry name" value="Regulator of G-protein Signalling 4, domain 2"/>
    <property type="match status" value="1"/>
</dbReference>
<dbReference type="EMBL" id="JAQMWT010000418">
    <property type="protein sequence ID" value="KAJ8601599.1"/>
    <property type="molecule type" value="Genomic_DNA"/>
</dbReference>
<dbReference type="Pfam" id="PF00615">
    <property type="entry name" value="RGS"/>
    <property type="match status" value="1"/>
</dbReference>
<feature type="region of interest" description="Disordered" evidence="1">
    <location>
        <begin position="655"/>
        <end position="692"/>
    </location>
</feature>
<evidence type="ECO:0000313" key="4">
    <source>
        <dbReference type="Proteomes" id="UP001230188"/>
    </source>
</evidence>
<dbReference type="InterPro" id="IPR036305">
    <property type="entry name" value="RGS_sf"/>
</dbReference>
<proteinExistence type="predicted"/>
<evidence type="ECO:0000256" key="1">
    <source>
        <dbReference type="SAM" id="MobiDB-lite"/>
    </source>
</evidence>
<dbReference type="InterPro" id="IPR016137">
    <property type="entry name" value="RGS"/>
</dbReference>
<organism evidence="3 4">
    <name type="scientific">Chrysophaeum taylorii</name>
    <dbReference type="NCBI Taxonomy" id="2483200"/>
    <lineage>
        <taxon>Eukaryota</taxon>
        <taxon>Sar</taxon>
        <taxon>Stramenopiles</taxon>
        <taxon>Ochrophyta</taxon>
        <taxon>Pelagophyceae</taxon>
        <taxon>Pelagomonadales</taxon>
        <taxon>Pelagomonadaceae</taxon>
        <taxon>Chrysophaeum</taxon>
    </lineage>
</organism>
<dbReference type="Proteomes" id="UP001230188">
    <property type="component" value="Unassembled WGS sequence"/>
</dbReference>
<evidence type="ECO:0000313" key="3">
    <source>
        <dbReference type="EMBL" id="KAJ8601599.1"/>
    </source>
</evidence>
<keyword evidence="4" id="KW-1185">Reference proteome</keyword>